<proteinExistence type="predicted"/>
<accession>A0A4P8L5T1</accession>
<keyword evidence="3" id="KW-1185">Reference proteome</keyword>
<evidence type="ECO:0000313" key="2">
    <source>
        <dbReference type="EMBL" id="QCQ22445.1"/>
    </source>
</evidence>
<dbReference type="Pfam" id="PF11141">
    <property type="entry name" value="DUF2914"/>
    <property type="match status" value="1"/>
</dbReference>
<evidence type="ECO:0000313" key="3">
    <source>
        <dbReference type="Proteomes" id="UP000298602"/>
    </source>
</evidence>
<reference evidence="2 3" key="1">
    <citation type="submission" date="2019-05" db="EMBL/GenBank/DDBJ databases">
        <title>The Complete Genome Sequence of the n-alkane-degrading Desulfoglaeba alkanexedens ALDC reveals multiple alkylsuccinate synthase gene clusters.</title>
        <authorList>
            <person name="Callaghan A.V."/>
            <person name="Davidova I.A."/>
            <person name="Duncan K.E."/>
            <person name="Morris B."/>
            <person name="McInerney M.J."/>
        </authorList>
    </citation>
    <scope>NUCLEOTIDE SEQUENCE [LARGE SCALE GENOMIC DNA]</scope>
    <source>
        <strain evidence="2 3">ALDC</strain>
    </source>
</reference>
<dbReference type="KEGG" id="dax:FDQ92_09900"/>
<dbReference type="OrthoDB" id="5419356at2"/>
<dbReference type="Proteomes" id="UP000298602">
    <property type="component" value="Chromosome"/>
</dbReference>
<name>A0A4P8L5T1_9BACT</name>
<dbReference type="AlphaFoldDB" id="A0A4P8L5T1"/>
<evidence type="ECO:0000259" key="1">
    <source>
        <dbReference type="Pfam" id="PF11141"/>
    </source>
</evidence>
<dbReference type="InterPro" id="IPR022606">
    <property type="entry name" value="DUF2914"/>
</dbReference>
<gene>
    <name evidence="2" type="ORF">FDQ92_09900</name>
</gene>
<reference evidence="2 3" key="2">
    <citation type="submission" date="2019-05" db="EMBL/GenBank/DDBJ databases">
        <authorList>
            <person name="Suflita J.M."/>
            <person name="Marks C.R."/>
        </authorList>
    </citation>
    <scope>NUCLEOTIDE SEQUENCE [LARGE SCALE GENOMIC DNA]</scope>
    <source>
        <strain evidence="2 3">ALDC</strain>
    </source>
</reference>
<organism evidence="2 3">
    <name type="scientific">Desulfoglaeba alkanexedens ALDC</name>
    <dbReference type="NCBI Taxonomy" id="980445"/>
    <lineage>
        <taxon>Bacteria</taxon>
        <taxon>Pseudomonadati</taxon>
        <taxon>Thermodesulfobacteriota</taxon>
        <taxon>Syntrophobacteria</taxon>
        <taxon>Syntrophobacterales</taxon>
        <taxon>Syntrophobacteraceae</taxon>
        <taxon>Desulfoglaeba</taxon>
    </lineage>
</organism>
<feature type="domain" description="DUF2914" evidence="1">
    <location>
        <begin position="151"/>
        <end position="209"/>
    </location>
</feature>
<sequence length="211" mass="23120">MVQASLDLPDSTHHLSGLNSSLLGPSGTDLGQICDLTGVPGHPCPVALVGSRRMPLKKFALGAPFLAWLLLAGAVVPVNAQDALDTEGSPADGAVQPAEESRSSQLALAETAMCEAIDQMRPVNKGYAFPVSAGQVYCYTLLDPVPTTQWIYHRWYHRDRLSTQIRLKVNPPRWATYSLIRLRETDKGPWRVEISDERNNLLGTVRFSITD</sequence>
<protein>
    <submittedName>
        <fullName evidence="2">DUF2914 domain-containing protein</fullName>
    </submittedName>
</protein>
<dbReference type="EMBL" id="CP040098">
    <property type="protein sequence ID" value="QCQ22445.1"/>
    <property type="molecule type" value="Genomic_DNA"/>
</dbReference>